<evidence type="ECO:0000313" key="8">
    <source>
        <dbReference type="EMBL" id="CAD9356687.1"/>
    </source>
</evidence>
<proteinExistence type="inferred from homology"/>
<dbReference type="GO" id="GO:0016020">
    <property type="term" value="C:membrane"/>
    <property type="evidence" value="ECO:0007669"/>
    <property type="project" value="UniProtKB-SubCell"/>
</dbReference>
<evidence type="ECO:0000256" key="1">
    <source>
        <dbReference type="ARBA" id="ARBA00004141"/>
    </source>
</evidence>
<evidence type="ECO:0000256" key="4">
    <source>
        <dbReference type="ARBA" id="ARBA00022989"/>
    </source>
</evidence>
<dbReference type="InterPro" id="IPR019547">
    <property type="entry name" value="Lipid_desat"/>
</dbReference>
<organism evidence="8">
    <name type="scientific">Trieres chinensis</name>
    <name type="common">Marine centric diatom</name>
    <name type="synonym">Odontella sinensis</name>
    <dbReference type="NCBI Taxonomy" id="1514140"/>
    <lineage>
        <taxon>Eukaryota</taxon>
        <taxon>Sar</taxon>
        <taxon>Stramenopiles</taxon>
        <taxon>Ochrophyta</taxon>
        <taxon>Bacillariophyta</taxon>
        <taxon>Mediophyceae</taxon>
        <taxon>Biddulphiophycidae</taxon>
        <taxon>Eupodiscales</taxon>
        <taxon>Parodontellaceae</taxon>
        <taxon>Trieres</taxon>
    </lineage>
</organism>
<name>A0A7S2ETN6_TRICV</name>
<feature type="chain" id="PRO_5030842547" description="Lipid desaturase domain-containing protein" evidence="6">
    <location>
        <begin position="18"/>
        <end position="352"/>
    </location>
</feature>
<dbReference type="InterPro" id="IPR052864">
    <property type="entry name" value="Chloroplast_FAD_CarF"/>
</dbReference>
<feature type="signal peptide" evidence="6">
    <location>
        <begin position="1"/>
        <end position="17"/>
    </location>
</feature>
<dbReference type="GO" id="GO:0006631">
    <property type="term" value="P:fatty acid metabolic process"/>
    <property type="evidence" value="ECO:0007669"/>
    <property type="project" value="UniProtKB-UniPathway"/>
</dbReference>
<keyword evidence="4" id="KW-1133">Transmembrane helix</keyword>
<dbReference type="EMBL" id="HBGO01032241">
    <property type="protein sequence ID" value="CAD9356687.1"/>
    <property type="molecule type" value="Transcribed_RNA"/>
</dbReference>
<comment type="subcellular location">
    <subcellularLocation>
        <location evidence="1">Membrane</location>
        <topology evidence="1">Multi-pass membrane protein</topology>
    </subcellularLocation>
</comment>
<dbReference type="AlphaFoldDB" id="A0A7S2ETN6"/>
<evidence type="ECO:0000259" key="7">
    <source>
        <dbReference type="Pfam" id="PF10520"/>
    </source>
</evidence>
<comment type="similarity">
    <text evidence="2">Belongs to the fatty acid desaturase CarF family.</text>
</comment>
<evidence type="ECO:0000256" key="5">
    <source>
        <dbReference type="ARBA" id="ARBA00023136"/>
    </source>
</evidence>
<evidence type="ECO:0000256" key="2">
    <source>
        <dbReference type="ARBA" id="ARBA00007620"/>
    </source>
</evidence>
<sequence length="352" mass="38268">MNFSTAAILFLAATASAFTPTVTPRWTVKSETALFMSAGDMKSRVTIPSSTSLNVATITTPEALETVDDVSVENESTEKTFLDDGFVFGLEGSGIERPKGKTASIVVEGDSLETQPYQVAAVAGTFLGHVLFAATAISQLMTLNNGNAALTAGESAAIVTLSWILADLGSGILHWSVDNYGNGRTPIMGSIIAAFQGHHSAPWTITQRGFCNNVYKLCIPFGIPTMAAISTIAGPNHPGVTLFFTVFCAMEILSQEFHKWSHMTKGECPRWVNTLQKLGLTIGRKPHAQHHMAPYDGNYCIISGICNESLDNSGFFRRLEHIVYNWNGVESNAWKLDPELRERTLQGNYRLE</sequence>
<keyword evidence="6" id="KW-0732">Signal</keyword>
<dbReference type="Pfam" id="PF10520">
    <property type="entry name" value="Lipid_desat"/>
    <property type="match status" value="1"/>
</dbReference>
<keyword evidence="5" id="KW-0472">Membrane</keyword>
<accession>A0A7S2ETN6</accession>
<dbReference type="UniPathway" id="UPA00199"/>
<keyword evidence="3" id="KW-0812">Transmembrane</keyword>
<dbReference type="PANTHER" id="PTHR48140">
    <property type="entry name" value="FATTY ACID DESATURASE 4, CHLOROPLASTIC-RELATED"/>
    <property type="match status" value="1"/>
</dbReference>
<protein>
    <recommendedName>
        <fullName evidence="7">Lipid desaturase domain-containing protein</fullName>
    </recommendedName>
</protein>
<reference evidence="8" key="1">
    <citation type="submission" date="2021-01" db="EMBL/GenBank/DDBJ databases">
        <authorList>
            <person name="Corre E."/>
            <person name="Pelletier E."/>
            <person name="Niang G."/>
            <person name="Scheremetjew M."/>
            <person name="Finn R."/>
            <person name="Kale V."/>
            <person name="Holt S."/>
            <person name="Cochrane G."/>
            <person name="Meng A."/>
            <person name="Brown T."/>
            <person name="Cohen L."/>
        </authorList>
    </citation>
    <scope>NUCLEOTIDE SEQUENCE</scope>
    <source>
        <strain evidence="8">Grunow 1884</strain>
    </source>
</reference>
<gene>
    <name evidence="8" type="ORF">OSIN01602_LOCUS18570</name>
</gene>
<feature type="domain" description="Lipid desaturase" evidence="7">
    <location>
        <begin position="163"/>
        <end position="334"/>
    </location>
</feature>
<evidence type="ECO:0000256" key="3">
    <source>
        <dbReference type="ARBA" id="ARBA00022692"/>
    </source>
</evidence>
<evidence type="ECO:0000256" key="6">
    <source>
        <dbReference type="SAM" id="SignalP"/>
    </source>
</evidence>
<dbReference type="PANTHER" id="PTHR48140:SF1">
    <property type="entry name" value="FATTY ACID DESATURASE 4, CHLOROPLASTIC-RELATED"/>
    <property type="match status" value="1"/>
</dbReference>